<protein>
    <submittedName>
        <fullName evidence="8">3-hydroxyacyl-CoA dehydrogenase</fullName>
    </submittedName>
</protein>
<dbReference type="Gene3D" id="3.40.50.720">
    <property type="entry name" value="NAD(P)-binding Rossmann-like Domain"/>
    <property type="match status" value="1"/>
</dbReference>
<dbReference type="InterPro" id="IPR045004">
    <property type="entry name" value="ECH_dom"/>
</dbReference>
<comment type="caution">
    <text evidence="8">The sequence shown here is derived from an EMBL/GenBank/DDBJ whole genome shotgun (WGS) entry which is preliminary data.</text>
</comment>
<evidence type="ECO:0000256" key="4">
    <source>
        <dbReference type="ARBA" id="ARBA00049556"/>
    </source>
</evidence>
<evidence type="ECO:0000259" key="7">
    <source>
        <dbReference type="Pfam" id="PF16113"/>
    </source>
</evidence>
<accession>A0A117SXS1</accession>
<dbReference type="Pfam" id="PF02737">
    <property type="entry name" value="3HCDH_N"/>
    <property type="match status" value="1"/>
</dbReference>
<evidence type="ECO:0000313" key="8">
    <source>
        <dbReference type="EMBL" id="KUO95733.1"/>
    </source>
</evidence>
<dbReference type="GO" id="GO:0003857">
    <property type="term" value="F:(3S)-3-hydroxyacyl-CoA dehydrogenase (NAD+) activity"/>
    <property type="evidence" value="ECO:0007669"/>
    <property type="project" value="UniProtKB-EC"/>
</dbReference>
<dbReference type="OrthoDB" id="9771883at2"/>
<evidence type="ECO:0000259" key="6">
    <source>
        <dbReference type="Pfam" id="PF02737"/>
    </source>
</evidence>
<dbReference type="InterPro" id="IPR008927">
    <property type="entry name" value="6-PGluconate_DH-like_C_sf"/>
</dbReference>
<dbReference type="AlphaFoldDB" id="A0A117SXS1"/>
<comment type="catalytic activity">
    <reaction evidence="4">
        <text>a (3S)-3-hydroxyacyl-CoA + NAD(+) = a 3-oxoacyl-CoA + NADH + H(+)</text>
        <dbReference type="Rhea" id="RHEA:22432"/>
        <dbReference type="ChEBI" id="CHEBI:15378"/>
        <dbReference type="ChEBI" id="CHEBI:57318"/>
        <dbReference type="ChEBI" id="CHEBI:57540"/>
        <dbReference type="ChEBI" id="CHEBI:57945"/>
        <dbReference type="ChEBI" id="CHEBI:90726"/>
        <dbReference type="EC" id="1.1.1.35"/>
    </reaction>
</comment>
<keyword evidence="3" id="KW-0520">NAD</keyword>
<dbReference type="Gene3D" id="1.10.1040.50">
    <property type="match status" value="1"/>
</dbReference>
<comment type="similarity">
    <text evidence="1">Belongs to the 3-hydroxyacyl-CoA dehydrogenase family.</text>
</comment>
<proteinExistence type="inferred from homology"/>
<organism evidence="8 9">
    <name type="scientific">Ferroacidibacillus organovorans</name>
    <dbReference type="NCBI Taxonomy" id="1765683"/>
    <lineage>
        <taxon>Bacteria</taxon>
        <taxon>Bacillati</taxon>
        <taxon>Bacillota</taxon>
        <taxon>Bacilli</taxon>
        <taxon>Bacillales</taxon>
        <taxon>Alicyclobacillaceae</taxon>
        <taxon>Ferroacidibacillus</taxon>
    </lineage>
</organism>
<dbReference type="Pfam" id="PF00725">
    <property type="entry name" value="3HCDH"/>
    <property type="match status" value="1"/>
</dbReference>
<dbReference type="SUPFAM" id="SSF52096">
    <property type="entry name" value="ClpP/crotonase"/>
    <property type="match status" value="1"/>
</dbReference>
<evidence type="ECO:0000256" key="2">
    <source>
        <dbReference type="ARBA" id="ARBA00023002"/>
    </source>
</evidence>
<dbReference type="SUPFAM" id="SSF51735">
    <property type="entry name" value="NAD(P)-binding Rossmann-fold domains"/>
    <property type="match status" value="1"/>
</dbReference>
<dbReference type="SUPFAM" id="SSF48179">
    <property type="entry name" value="6-phosphogluconate dehydrogenase C-terminal domain-like"/>
    <property type="match status" value="2"/>
</dbReference>
<dbReference type="InterPro" id="IPR036291">
    <property type="entry name" value="NAD(P)-bd_dom_sf"/>
</dbReference>
<evidence type="ECO:0000313" key="9">
    <source>
        <dbReference type="Proteomes" id="UP000053557"/>
    </source>
</evidence>
<dbReference type="GO" id="GO:0070403">
    <property type="term" value="F:NAD+ binding"/>
    <property type="evidence" value="ECO:0007669"/>
    <property type="project" value="InterPro"/>
</dbReference>
<feature type="domain" description="3-hydroxyacyl-CoA dehydrogenase NAD binding" evidence="6">
    <location>
        <begin position="7"/>
        <end position="203"/>
    </location>
</feature>
<sequence length="795" mass="87174">MRSIKRAAVLGSGVMGAAIAGHLANVGITCLLLDIVPAELLPEEEKKGLSLSDRTVRNRLADRALANLLKAKPAPLYTKEQAERIETGNFEDDLQRIEECDWVIEVVVENLAIKRQVLERVDSFLKPGTIVSSNTSGVSIEAMAAGRSEGFQKNFLGTHFFNPPRYMKLLEIIPTAHTDPAIVTEMETFCSRVLGKGVVIARDTPNFIANRIGTYGLLVTLREMEKSGFGVDEVDTLTGPVIGRPKSATFRTLDLVGLDTFVHVANNVLEHSANEHERDVFTVPEPILDMVAKGYLGDKNGQGFFKKQKDENGTEILAIDLSDFTYRPRRKLRSVSFEAAKVARTLPEKLCALAYGQDEAANFVWNVLKKVLIYSASLVGVIADDIVAIDNALKWGFNWEFGPFETWDALGLARSVKRMVEEGDDVPGFVLEMVENGQSFYQKDNGVTMFHTRTGYKTLTQGARIDLFALMAQGRKIFGNNGATLLDLGDDVACLHFHSLKQAIGGDMISMMMRSADEVEKNYRALVIGANATNFCVGANIMMMLTEAQDENWDEIDLMIQQFQRATSRIKFMKRPVVVAPYGLTLGGGAEIALAGTAMQAAAETYLGLVETGIGLIPGGGGNKELLMRVMENVPDYPDVPLLPFVQRAFETIALAKVSTSALDAKSLGFLSDRDRITVGQDFLLSDAKQRALSLAVDYVPKKPAFIRVAGENGAAALKLGVYGMRRSGYISDHDEKVAKQLIRVLTGGQVQAGTRLSEQALLDLEREAFLSLLGEAKTQARMQYMLQTGKPLRN</sequence>
<dbReference type="Gene3D" id="3.90.226.10">
    <property type="entry name" value="2-enoyl-CoA Hydratase, Chain A, domain 1"/>
    <property type="match status" value="1"/>
</dbReference>
<dbReference type="PANTHER" id="PTHR48075">
    <property type="entry name" value="3-HYDROXYACYL-COA DEHYDROGENASE FAMILY PROTEIN"/>
    <property type="match status" value="1"/>
</dbReference>
<gene>
    <name evidence="8" type="ORF">ATW55_05210</name>
</gene>
<dbReference type="EMBL" id="LPVJ01000037">
    <property type="protein sequence ID" value="KUO95733.1"/>
    <property type="molecule type" value="Genomic_DNA"/>
</dbReference>
<name>A0A117SXS1_9BACL</name>
<dbReference type="InterPro" id="IPR029045">
    <property type="entry name" value="ClpP/crotonase-like_dom_sf"/>
</dbReference>
<dbReference type="InterPro" id="IPR006108">
    <property type="entry name" value="3HC_DH_C"/>
</dbReference>
<evidence type="ECO:0000259" key="5">
    <source>
        <dbReference type="Pfam" id="PF00725"/>
    </source>
</evidence>
<dbReference type="PANTHER" id="PTHR48075:SF7">
    <property type="entry name" value="3-HYDROXYACYL-COA DEHYDROGENASE-RELATED"/>
    <property type="match status" value="1"/>
</dbReference>
<feature type="domain" description="Enoyl-CoA hydratase/isomerase" evidence="7">
    <location>
        <begin position="503"/>
        <end position="623"/>
    </location>
</feature>
<reference evidence="8 9" key="1">
    <citation type="submission" date="2015-12" db="EMBL/GenBank/DDBJ databases">
        <title>Draft genome sequence of Acidibacillus ferrooxidans ITV001, isolated from a chalcopyrite acid mine drainage site in Brazil.</title>
        <authorList>
            <person name="Dall'Agnol H."/>
            <person name="Nancucheo I."/>
            <person name="Johnson B."/>
            <person name="Oliveira R."/>
            <person name="Leite L."/>
            <person name="Pylro V."/>
            <person name="Nunes G.L."/>
            <person name="Tzotzos G."/>
            <person name="Fernandes G.R."/>
            <person name="Dutra J."/>
            <person name="Orellana S.C."/>
            <person name="Oliveira G."/>
        </authorList>
    </citation>
    <scope>NUCLEOTIDE SEQUENCE [LARGE SCALE GENOMIC DNA]</scope>
    <source>
        <strain evidence="9">ITV01</strain>
    </source>
</reference>
<dbReference type="CDD" id="cd06558">
    <property type="entry name" value="crotonase-like"/>
    <property type="match status" value="1"/>
</dbReference>
<dbReference type="RefSeq" id="WP_067716110.1">
    <property type="nucleotide sequence ID" value="NZ_LPVJ01000037.1"/>
</dbReference>
<evidence type="ECO:0000256" key="3">
    <source>
        <dbReference type="ARBA" id="ARBA00023027"/>
    </source>
</evidence>
<dbReference type="InterPro" id="IPR006176">
    <property type="entry name" value="3-OHacyl-CoA_DH_NAD-bd"/>
</dbReference>
<evidence type="ECO:0000256" key="1">
    <source>
        <dbReference type="ARBA" id="ARBA00009463"/>
    </source>
</evidence>
<dbReference type="GO" id="GO:0006631">
    <property type="term" value="P:fatty acid metabolic process"/>
    <property type="evidence" value="ECO:0007669"/>
    <property type="project" value="InterPro"/>
</dbReference>
<dbReference type="Proteomes" id="UP000053557">
    <property type="component" value="Unassembled WGS sequence"/>
</dbReference>
<feature type="domain" description="3-hydroxyacyl-CoA dehydrogenase C-terminal" evidence="5">
    <location>
        <begin position="207"/>
        <end position="306"/>
    </location>
</feature>
<keyword evidence="9" id="KW-1185">Reference proteome</keyword>
<keyword evidence="2" id="KW-0560">Oxidoreductase</keyword>
<dbReference type="Pfam" id="PF16113">
    <property type="entry name" value="ECH_2"/>
    <property type="match status" value="1"/>
</dbReference>